<keyword evidence="3" id="KW-0479">Metal-binding</keyword>
<evidence type="ECO:0000313" key="8">
    <source>
        <dbReference type="EMBL" id="GMA29891.1"/>
    </source>
</evidence>
<dbReference type="Proteomes" id="UP001157160">
    <property type="component" value="Unassembled WGS sequence"/>
</dbReference>
<evidence type="ECO:0000313" key="7">
    <source>
        <dbReference type="EMBL" id="GMA26777.1"/>
    </source>
</evidence>
<name>A0AA37UIW4_9MICO</name>
<reference evidence="9" key="2">
    <citation type="submission" date="2023-02" db="EMBL/GenBank/DDBJ databases">
        <authorList>
            <person name="Sun Q."/>
            <person name="Mori K."/>
        </authorList>
    </citation>
    <scope>NUCLEOTIDE SEQUENCE</scope>
    <source>
        <strain evidence="9">NBRC 112289</strain>
    </source>
</reference>
<reference evidence="9 10" key="1">
    <citation type="journal article" date="2014" name="Int. J. Syst. Evol. Microbiol.">
        <title>Complete genome sequence of Corynebacterium casei LMG S-19264T (=DSM 44701T), isolated from a smear-ripened cheese.</title>
        <authorList>
            <consortium name="US DOE Joint Genome Institute (JGI-PGF)"/>
            <person name="Walter F."/>
            <person name="Albersmeier A."/>
            <person name="Kalinowski J."/>
            <person name="Ruckert C."/>
        </authorList>
    </citation>
    <scope>NUCLEOTIDE SEQUENCE [LARGE SCALE GENOMIC DNA]</scope>
    <source>
        <strain evidence="9 10">NBRC 112289</strain>
    </source>
</reference>
<dbReference type="EMBL" id="BSUL01000001">
    <property type="protein sequence ID" value="GMA29891.1"/>
    <property type="molecule type" value="Genomic_DNA"/>
</dbReference>
<organism evidence="9 10">
    <name type="scientific">Arenivirga flava</name>
    <dbReference type="NCBI Taxonomy" id="1930060"/>
    <lineage>
        <taxon>Bacteria</taxon>
        <taxon>Bacillati</taxon>
        <taxon>Actinomycetota</taxon>
        <taxon>Actinomycetes</taxon>
        <taxon>Micrococcales</taxon>
        <taxon>Microbacteriaceae</taxon>
        <taxon>Arenivirga</taxon>
    </lineage>
</organism>
<sequence>MPKLRSSTSLAAVLTAGLLLSGCANPFADGAPPTASDAAERPVVLTTFTVLADLVAEIGGDAVEVRSITRVGAEIHGYEPTPSDLVAAQDADLILDNGLGLEGWFAQFTDGIDAPHATLSDGVETIAIGTGEYEGRVNPHAWMSPKEAAVYVDNAVDALSALVPASARSFEENGEAYQASLAELEARIVDAVATIPPEQRMLVTCEGAFSYLARDAGLDEAYLWAVNQERQGTPQQTAAVVDTVRERGVRAVFCESTVSDAAQRQVALETGAVLAGPLYVDSLSEGAPVPTLLDLLEHDIDTIVAALA</sequence>
<protein>
    <submittedName>
        <fullName evidence="9">Metal ABC transporter substrate-binding protein</fullName>
    </submittedName>
</protein>
<evidence type="ECO:0000256" key="5">
    <source>
        <dbReference type="RuleBase" id="RU003512"/>
    </source>
</evidence>
<dbReference type="PRINTS" id="PR00691">
    <property type="entry name" value="ADHESINB"/>
</dbReference>
<dbReference type="InterPro" id="IPR006129">
    <property type="entry name" value="AdhesinB"/>
</dbReference>
<dbReference type="GO" id="GO:0030313">
    <property type="term" value="C:cell envelope"/>
    <property type="evidence" value="ECO:0007669"/>
    <property type="project" value="UniProtKB-SubCell"/>
</dbReference>
<dbReference type="GO" id="GO:0030001">
    <property type="term" value="P:metal ion transport"/>
    <property type="evidence" value="ECO:0007669"/>
    <property type="project" value="InterPro"/>
</dbReference>
<evidence type="ECO:0000256" key="2">
    <source>
        <dbReference type="ARBA" id="ARBA00022448"/>
    </source>
</evidence>
<evidence type="ECO:0000256" key="6">
    <source>
        <dbReference type="SAM" id="SignalP"/>
    </source>
</evidence>
<comment type="caution">
    <text evidence="9">The sequence shown here is derived from an EMBL/GenBank/DDBJ whole genome shotgun (WGS) entry which is preliminary data.</text>
</comment>
<comment type="similarity">
    <text evidence="5">Belongs to the bacterial solute-binding protein 9 family.</text>
</comment>
<dbReference type="PROSITE" id="PS51257">
    <property type="entry name" value="PROKAR_LIPOPROTEIN"/>
    <property type="match status" value="1"/>
</dbReference>
<feature type="signal peptide" evidence="6">
    <location>
        <begin position="1"/>
        <end position="28"/>
    </location>
</feature>
<dbReference type="AlphaFoldDB" id="A0AA37UIW4"/>
<evidence type="ECO:0000256" key="1">
    <source>
        <dbReference type="ARBA" id="ARBA00004196"/>
    </source>
</evidence>
<dbReference type="InterPro" id="IPR006128">
    <property type="entry name" value="Lipoprotein_PsaA-like"/>
</dbReference>
<gene>
    <name evidence="7" type="ORF">GCM10025874_00300</name>
    <name evidence="8" type="ORF">GCM10025874_31440</name>
    <name evidence="9" type="ORF">GCM10025874_32330</name>
</gene>
<dbReference type="SUPFAM" id="SSF53807">
    <property type="entry name" value="Helical backbone' metal receptor"/>
    <property type="match status" value="1"/>
</dbReference>
<dbReference type="InterPro" id="IPR006127">
    <property type="entry name" value="ZnuA-like"/>
</dbReference>
<dbReference type="PANTHER" id="PTHR42953:SF1">
    <property type="entry name" value="METAL-BINDING PROTEIN HI_0362-RELATED"/>
    <property type="match status" value="1"/>
</dbReference>
<evidence type="ECO:0000313" key="10">
    <source>
        <dbReference type="Proteomes" id="UP001157160"/>
    </source>
</evidence>
<keyword evidence="2 5" id="KW-0813">Transport</keyword>
<dbReference type="GO" id="GO:0007155">
    <property type="term" value="P:cell adhesion"/>
    <property type="evidence" value="ECO:0007669"/>
    <property type="project" value="InterPro"/>
</dbReference>
<keyword evidence="4 6" id="KW-0732">Signal</keyword>
<feature type="chain" id="PRO_5041589041" evidence="6">
    <location>
        <begin position="29"/>
        <end position="308"/>
    </location>
</feature>
<evidence type="ECO:0000256" key="3">
    <source>
        <dbReference type="ARBA" id="ARBA00022723"/>
    </source>
</evidence>
<dbReference type="EMBL" id="BSUL01000002">
    <property type="protein sequence ID" value="GMA29980.1"/>
    <property type="molecule type" value="Genomic_DNA"/>
</dbReference>
<dbReference type="RefSeq" id="WP_284228822.1">
    <property type="nucleotide sequence ID" value="NZ_BSUL01000001.1"/>
</dbReference>
<comment type="subcellular location">
    <subcellularLocation>
        <location evidence="1">Cell envelope</location>
    </subcellularLocation>
</comment>
<proteinExistence type="inferred from homology"/>
<dbReference type="PANTHER" id="PTHR42953">
    <property type="entry name" value="HIGH-AFFINITY ZINC UPTAKE SYSTEM PROTEIN ZNUA-RELATED"/>
    <property type="match status" value="1"/>
</dbReference>
<dbReference type="GO" id="GO:0046872">
    <property type="term" value="F:metal ion binding"/>
    <property type="evidence" value="ECO:0007669"/>
    <property type="project" value="UniProtKB-KW"/>
</dbReference>
<keyword evidence="10" id="KW-1185">Reference proteome</keyword>
<dbReference type="EMBL" id="BSUL01000001">
    <property type="protein sequence ID" value="GMA26777.1"/>
    <property type="molecule type" value="Genomic_DNA"/>
</dbReference>
<accession>A0AA37UIW4</accession>
<evidence type="ECO:0000256" key="4">
    <source>
        <dbReference type="ARBA" id="ARBA00022729"/>
    </source>
</evidence>
<dbReference type="PRINTS" id="PR00690">
    <property type="entry name" value="ADHESNFAMILY"/>
</dbReference>
<dbReference type="Pfam" id="PF01297">
    <property type="entry name" value="ZnuA"/>
    <property type="match status" value="1"/>
</dbReference>
<dbReference type="CDD" id="cd01137">
    <property type="entry name" value="PsaA"/>
    <property type="match status" value="1"/>
</dbReference>
<dbReference type="InterPro" id="IPR050492">
    <property type="entry name" value="Bact_metal-bind_prot9"/>
</dbReference>
<evidence type="ECO:0000313" key="9">
    <source>
        <dbReference type="EMBL" id="GMA29980.1"/>
    </source>
</evidence>
<dbReference type="Gene3D" id="3.40.50.1980">
    <property type="entry name" value="Nitrogenase molybdenum iron protein domain"/>
    <property type="match status" value="2"/>
</dbReference>